<name>A0A8S5P244_9CAUD</name>
<proteinExistence type="predicted"/>
<organism evidence="1">
    <name type="scientific">Siphoviridae sp. ctZE52</name>
    <dbReference type="NCBI Taxonomy" id="2825557"/>
    <lineage>
        <taxon>Viruses</taxon>
        <taxon>Duplodnaviria</taxon>
        <taxon>Heunggongvirae</taxon>
        <taxon>Uroviricota</taxon>
        <taxon>Caudoviricetes</taxon>
    </lineage>
</organism>
<evidence type="ECO:0000313" key="1">
    <source>
        <dbReference type="EMBL" id="DAE01174.1"/>
    </source>
</evidence>
<accession>A0A8S5P244</accession>
<dbReference type="EMBL" id="BK015320">
    <property type="protein sequence ID" value="DAE01174.1"/>
    <property type="molecule type" value="Genomic_DNA"/>
</dbReference>
<reference evidence="1" key="1">
    <citation type="journal article" date="2021" name="Proc. Natl. Acad. Sci. U.S.A.">
        <title>A Catalog of Tens of Thousands of Viruses from Human Metagenomes Reveals Hidden Associations with Chronic Diseases.</title>
        <authorList>
            <person name="Tisza M.J."/>
            <person name="Buck C.B."/>
        </authorList>
    </citation>
    <scope>NUCLEOTIDE SEQUENCE</scope>
    <source>
        <strain evidence="1">CtZE52</strain>
    </source>
</reference>
<protein>
    <submittedName>
        <fullName evidence="1">Uncharacterized protein</fullName>
    </submittedName>
</protein>
<sequence>MDIKKMSNRDLKYGIDRCNARLAGIMPMGYMDKERCLQALEQYRQELYNRGIIY</sequence>